<dbReference type="GO" id="GO:0006535">
    <property type="term" value="P:cysteine biosynthetic process from serine"/>
    <property type="evidence" value="ECO:0007669"/>
    <property type="project" value="InterPro"/>
</dbReference>
<evidence type="ECO:0000256" key="9">
    <source>
        <dbReference type="ARBA" id="ARBA00047931"/>
    </source>
</evidence>
<keyword evidence="7 10" id="KW-0663">Pyridoxal phosphate</keyword>
<keyword evidence="8" id="KW-0198">Cysteine biosynthesis</keyword>
<comment type="catalytic activity">
    <reaction evidence="9">
        <text>O-acetyl-L-serine + hydrogen sulfide = L-cysteine + acetate</text>
        <dbReference type="Rhea" id="RHEA:14829"/>
        <dbReference type="ChEBI" id="CHEBI:29919"/>
        <dbReference type="ChEBI" id="CHEBI:30089"/>
        <dbReference type="ChEBI" id="CHEBI:35235"/>
        <dbReference type="ChEBI" id="CHEBI:58340"/>
        <dbReference type="EC" id="2.5.1.47"/>
    </reaction>
</comment>
<dbReference type="Proteomes" id="UP000249818">
    <property type="component" value="Chromosome BARAN1"/>
</dbReference>
<dbReference type="CDD" id="cd01561">
    <property type="entry name" value="CBS_like"/>
    <property type="match status" value="1"/>
</dbReference>
<dbReference type="RefSeq" id="WP_122030378.1">
    <property type="nucleotide sequence ID" value="NZ_LS483254.1"/>
</dbReference>
<evidence type="ECO:0000256" key="10">
    <source>
        <dbReference type="PIRSR" id="PIRSR605856-50"/>
    </source>
</evidence>
<dbReference type="InterPro" id="IPR005856">
    <property type="entry name" value="Cys_synth"/>
</dbReference>
<keyword evidence="6 13" id="KW-0808">Transferase</keyword>
<protein>
    <recommendedName>
        <fullName evidence="4">cysteine synthase</fullName>
        <ecNumber evidence="4">2.5.1.47</ecNumber>
    </recommendedName>
</protein>
<feature type="modified residue" description="N6-(pyridoxal phosphate)lysine" evidence="11">
    <location>
        <position position="43"/>
    </location>
</feature>
<keyword evidence="14" id="KW-1185">Reference proteome</keyword>
<dbReference type="NCBIfam" id="TIGR01136">
    <property type="entry name" value="cysKM"/>
    <property type="match status" value="1"/>
</dbReference>
<dbReference type="OrthoDB" id="9805733at2"/>
<evidence type="ECO:0000313" key="14">
    <source>
        <dbReference type="Proteomes" id="UP000249818"/>
    </source>
</evidence>
<feature type="binding site" evidence="10">
    <location>
        <position position="73"/>
    </location>
    <ligand>
        <name>pyridoxal 5'-phosphate</name>
        <dbReference type="ChEBI" id="CHEBI:597326"/>
    </ligand>
</feature>
<dbReference type="KEGG" id="bana:BARAN1_0082"/>
<dbReference type="SUPFAM" id="SSF53686">
    <property type="entry name" value="Tryptophan synthase beta subunit-like PLP-dependent enzymes"/>
    <property type="match status" value="1"/>
</dbReference>
<dbReference type="InterPro" id="IPR001926">
    <property type="entry name" value="TrpB-like_PALP"/>
</dbReference>
<evidence type="ECO:0000256" key="3">
    <source>
        <dbReference type="ARBA" id="ARBA00007103"/>
    </source>
</evidence>
<dbReference type="InterPro" id="IPR036052">
    <property type="entry name" value="TrpB-like_PALP_sf"/>
</dbReference>
<evidence type="ECO:0000256" key="2">
    <source>
        <dbReference type="ARBA" id="ARBA00004962"/>
    </source>
</evidence>
<keyword evidence="13" id="KW-0378">Hydrolase</keyword>
<dbReference type="NCBIfam" id="TIGR01139">
    <property type="entry name" value="cysK"/>
    <property type="match status" value="1"/>
</dbReference>
<evidence type="ECO:0000256" key="4">
    <source>
        <dbReference type="ARBA" id="ARBA00012681"/>
    </source>
</evidence>
<dbReference type="GO" id="GO:0005737">
    <property type="term" value="C:cytoplasm"/>
    <property type="evidence" value="ECO:0007669"/>
    <property type="project" value="UniProtKB-ARBA"/>
</dbReference>
<evidence type="ECO:0000256" key="11">
    <source>
        <dbReference type="PIRSR" id="PIRSR605856-51"/>
    </source>
</evidence>
<name>A0A2X3K4B0_9BACT</name>
<dbReference type="Pfam" id="PF00291">
    <property type="entry name" value="PALP"/>
    <property type="match status" value="1"/>
</dbReference>
<reference evidence="14" key="1">
    <citation type="submission" date="2018-05" db="EMBL/GenBank/DDBJ databases">
        <authorList>
            <person name="Hao L."/>
        </authorList>
    </citation>
    <scope>NUCLEOTIDE SEQUENCE [LARGE SCALE GENOMIC DNA]</scope>
</reference>
<feature type="binding site" evidence="10">
    <location>
        <begin position="175"/>
        <end position="179"/>
    </location>
    <ligand>
        <name>pyridoxal 5'-phosphate</name>
        <dbReference type="ChEBI" id="CHEBI:597326"/>
    </ligand>
</feature>
<evidence type="ECO:0000256" key="1">
    <source>
        <dbReference type="ARBA" id="ARBA00001933"/>
    </source>
</evidence>
<dbReference type="PANTHER" id="PTHR10314">
    <property type="entry name" value="CYSTATHIONINE BETA-SYNTHASE"/>
    <property type="match status" value="1"/>
</dbReference>
<dbReference type="EC" id="2.5.1.47" evidence="4"/>
<keyword evidence="5" id="KW-0028">Amino-acid biosynthesis</keyword>
<proteinExistence type="inferred from homology"/>
<organism evidence="13 14">
    <name type="scientific">Candidatus Bipolaricaulis anaerobius</name>
    <dbReference type="NCBI Taxonomy" id="2026885"/>
    <lineage>
        <taxon>Bacteria</taxon>
        <taxon>Candidatus Bipolaricaulota</taxon>
        <taxon>Candidatus Bipolaricaulia</taxon>
        <taxon>Candidatus Bipolaricaulales</taxon>
        <taxon>Candidatus Bipolaricaulaceae</taxon>
        <taxon>Candidatus Bipolaricaulis</taxon>
    </lineage>
</organism>
<feature type="binding site" evidence="10">
    <location>
        <position position="263"/>
    </location>
    <ligand>
        <name>pyridoxal 5'-phosphate</name>
        <dbReference type="ChEBI" id="CHEBI:597326"/>
    </ligand>
</feature>
<comment type="similarity">
    <text evidence="3">Belongs to the cysteine synthase/cystathionine beta-synthase family.</text>
</comment>
<accession>A0A2X3K4B0</accession>
<evidence type="ECO:0000256" key="5">
    <source>
        <dbReference type="ARBA" id="ARBA00022605"/>
    </source>
</evidence>
<sequence>MPVHLAVTELIGNTPLVRLRLGEGTGARILAKLEMWNPLGSVKDRVAWAMIADAEERGALVPGTTVVEPTSGNTGIGLAFVCALRGYPLVLTMPEAMSPERRAILAALGAELVLTPAAAGMAGAVRAAQELAARGAFLPNQFENPANPRAHERTTAEEIWRDTGGEVDVFVAGIGTGGTITGVGRFLKRCRPGVRIVGVEPEASPVLAGGSPGVHRIEGIGAGFVPPVLDRAVLDEVLPVAADEAEAMARRLARTEGILAGISSGAALAAALRVAGRAECAGKTVVVVLPDRGERYLSTPLFRVPGGDGG</sequence>
<dbReference type="FunFam" id="3.40.50.1100:FF:000067">
    <property type="entry name" value="Cysteine synthase"/>
    <property type="match status" value="1"/>
</dbReference>
<evidence type="ECO:0000256" key="6">
    <source>
        <dbReference type="ARBA" id="ARBA00022679"/>
    </source>
</evidence>
<evidence type="ECO:0000259" key="12">
    <source>
        <dbReference type="Pfam" id="PF00291"/>
    </source>
</evidence>
<dbReference type="GO" id="GO:0016787">
    <property type="term" value="F:hydrolase activity"/>
    <property type="evidence" value="ECO:0007669"/>
    <property type="project" value="UniProtKB-KW"/>
</dbReference>
<dbReference type="Gene3D" id="3.40.50.1100">
    <property type="match status" value="2"/>
</dbReference>
<dbReference type="InterPro" id="IPR050214">
    <property type="entry name" value="Cys_Synth/Cystath_Beta-Synth"/>
</dbReference>
<dbReference type="EMBL" id="LS483254">
    <property type="protein sequence ID" value="SQD92107.1"/>
    <property type="molecule type" value="Genomic_DNA"/>
</dbReference>
<dbReference type="InterPro" id="IPR005859">
    <property type="entry name" value="CysK"/>
</dbReference>
<evidence type="ECO:0000313" key="13">
    <source>
        <dbReference type="EMBL" id="SQD92107.1"/>
    </source>
</evidence>
<comment type="pathway">
    <text evidence="2">Amino-acid biosynthesis; L-cysteine biosynthesis; L-cysteine from L-serine: step 2/2.</text>
</comment>
<dbReference type="AlphaFoldDB" id="A0A2X3K4B0"/>
<feature type="domain" description="Tryptophan synthase beta chain-like PALP" evidence="12">
    <location>
        <begin position="7"/>
        <end position="291"/>
    </location>
</feature>
<comment type="cofactor">
    <cofactor evidence="1 10">
        <name>pyridoxal 5'-phosphate</name>
        <dbReference type="ChEBI" id="CHEBI:597326"/>
    </cofactor>
</comment>
<dbReference type="GO" id="GO:0004124">
    <property type="term" value="F:cysteine synthase activity"/>
    <property type="evidence" value="ECO:0007669"/>
    <property type="project" value="UniProtKB-EC"/>
</dbReference>
<evidence type="ECO:0000256" key="8">
    <source>
        <dbReference type="ARBA" id="ARBA00023192"/>
    </source>
</evidence>
<gene>
    <name evidence="13" type="primary">cysK</name>
    <name evidence="13" type="ORF">BARAN1_0082</name>
</gene>
<evidence type="ECO:0000256" key="7">
    <source>
        <dbReference type="ARBA" id="ARBA00022898"/>
    </source>
</evidence>